<accession>A0A0E9WZS7</accession>
<protein>
    <submittedName>
        <fullName evidence="1">Uncharacterized protein</fullName>
    </submittedName>
</protein>
<organism evidence="1">
    <name type="scientific">Anguilla anguilla</name>
    <name type="common">European freshwater eel</name>
    <name type="synonym">Muraena anguilla</name>
    <dbReference type="NCBI Taxonomy" id="7936"/>
    <lineage>
        <taxon>Eukaryota</taxon>
        <taxon>Metazoa</taxon>
        <taxon>Chordata</taxon>
        <taxon>Craniata</taxon>
        <taxon>Vertebrata</taxon>
        <taxon>Euteleostomi</taxon>
        <taxon>Actinopterygii</taxon>
        <taxon>Neopterygii</taxon>
        <taxon>Teleostei</taxon>
        <taxon>Anguilliformes</taxon>
        <taxon>Anguillidae</taxon>
        <taxon>Anguilla</taxon>
    </lineage>
</organism>
<dbReference type="AlphaFoldDB" id="A0A0E9WZS7"/>
<name>A0A0E9WZS7_ANGAN</name>
<reference evidence="1" key="1">
    <citation type="submission" date="2014-11" db="EMBL/GenBank/DDBJ databases">
        <authorList>
            <person name="Amaro Gonzalez C."/>
        </authorList>
    </citation>
    <scope>NUCLEOTIDE SEQUENCE</scope>
</reference>
<evidence type="ECO:0000313" key="1">
    <source>
        <dbReference type="EMBL" id="JAH95987.1"/>
    </source>
</evidence>
<sequence>MEHYALVLSLISYNVQIDGSQKTKLIYTSPNLSHLRPAIHFMLEKTTAWSHAMASMSRRKQHLLTLCDFILTRTASQSNVRYQKYTSTISMMTGTGKNKFDHSCSSNYFWPNLSFYKACNRSGELKEM</sequence>
<reference evidence="1" key="2">
    <citation type="journal article" date="2015" name="Fish Shellfish Immunol.">
        <title>Early steps in the European eel (Anguilla anguilla)-Vibrio vulnificus interaction in the gills: Role of the RtxA13 toxin.</title>
        <authorList>
            <person name="Callol A."/>
            <person name="Pajuelo D."/>
            <person name="Ebbesson L."/>
            <person name="Teles M."/>
            <person name="MacKenzie S."/>
            <person name="Amaro C."/>
        </authorList>
    </citation>
    <scope>NUCLEOTIDE SEQUENCE</scope>
</reference>
<proteinExistence type="predicted"/>
<dbReference type="EMBL" id="GBXM01012590">
    <property type="protein sequence ID" value="JAH95987.1"/>
    <property type="molecule type" value="Transcribed_RNA"/>
</dbReference>